<dbReference type="InterPro" id="IPR027469">
    <property type="entry name" value="Cation_efflux_TMD_sf"/>
</dbReference>
<name>A0A2A2HA43_METBR</name>
<dbReference type="EMBL" id="LMVM01000001">
    <property type="protein sequence ID" value="PAV06361.1"/>
    <property type="molecule type" value="Genomic_DNA"/>
</dbReference>
<dbReference type="InterPro" id="IPR050291">
    <property type="entry name" value="CDF_Transporter"/>
</dbReference>
<dbReference type="SUPFAM" id="SSF160240">
    <property type="entry name" value="Cation efflux protein cytoplasmic domain-like"/>
    <property type="match status" value="1"/>
</dbReference>
<reference evidence="10 11" key="1">
    <citation type="journal article" date="2017" name="BMC Genomics">
        <title>Genomic analysis of methanogenic archaea reveals a shift towards energy conservation.</title>
        <authorList>
            <person name="Gilmore S.P."/>
            <person name="Henske J.K."/>
            <person name="Sexton J.A."/>
            <person name="Solomon K.V."/>
            <person name="Seppala S."/>
            <person name="Yoo J.I."/>
            <person name="Huyett L.M."/>
            <person name="Pressman A."/>
            <person name="Cogan J.Z."/>
            <person name="Kivenson V."/>
            <person name="Peng X."/>
            <person name="Tan Y."/>
            <person name="Valentine D.L."/>
            <person name="O'Malley M.A."/>
        </authorList>
    </citation>
    <scope>NUCLEOTIDE SEQUENCE [LARGE SCALE GENOMIC DNA]</scope>
    <source>
        <strain evidence="10 11">M.o.H.</strain>
    </source>
</reference>
<evidence type="ECO:0000256" key="7">
    <source>
        <dbReference type="SAM" id="Phobius"/>
    </source>
</evidence>
<dbReference type="GO" id="GO:0015341">
    <property type="term" value="F:zinc efflux antiporter activity"/>
    <property type="evidence" value="ECO:0007669"/>
    <property type="project" value="TreeGrafter"/>
</dbReference>
<keyword evidence="6 7" id="KW-0472">Membrane</keyword>
<dbReference type="GO" id="GO:0005886">
    <property type="term" value="C:plasma membrane"/>
    <property type="evidence" value="ECO:0007669"/>
    <property type="project" value="TreeGrafter"/>
</dbReference>
<evidence type="ECO:0000313" key="10">
    <source>
        <dbReference type="EMBL" id="PAV06361.1"/>
    </source>
</evidence>
<gene>
    <name evidence="10" type="ORF">ASJ80_16205</name>
</gene>
<dbReference type="NCBIfam" id="TIGR01297">
    <property type="entry name" value="CDF"/>
    <property type="match status" value="1"/>
</dbReference>
<dbReference type="PANTHER" id="PTHR43840">
    <property type="entry name" value="MITOCHONDRIAL METAL TRANSPORTER 1-RELATED"/>
    <property type="match status" value="1"/>
</dbReference>
<evidence type="ECO:0000256" key="4">
    <source>
        <dbReference type="ARBA" id="ARBA00022692"/>
    </source>
</evidence>
<dbReference type="AlphaFoldDB" id="A0A2A2HA43"/>
<organism evidence="10 11">
    <name type="scientific">Methanobacterium bryantii</name>
    <dbReference type="NCBI Taxonomy" id="2161"/>
    <lineage>
        <taxon>Archaea</taxon>
        <taxon>Methanobacteriati</taxon>
        <taxon>Methanobacteriota</taxon>
        <taxon>Methanomada group</taxon>
        <taxon>Methanobacteria</taxon>
        <taxon>Methanobacteriales</taxon>
        <taxon>Methanobacteriaceae</taxon>
        <taxon>Methanobacterium</taxon>
    </lineage>
</organism>
<comment type="caution">
    <text evidence="10">The sequence shown here is derived from an EMBL/GenBank/DDBJ whole genome shotgun (WGS) entry which is preliminary data.</text>
</comment>
<dbReference type="InterPro" id="IPR036837">
    <property type="entry name" value="Cation_efflux_CTD_sf"/>
</dbReference>
<dbReference type="SUPFAM" id="SSF161111">
    <property type="entry name" value="Cation efflux protein transmembrane domain-like"/>
    <property type="match status" value="1"/>
</dbReference>
<evidence type="ECO:0000256" key="6">
    <source>
        <dbReference type="ARBA" id="ARBA00023136"/>
    </source>
</evidence>
<evidence type="ECO:0000313" key="11">
    <source>
        <dbReference type="Proteomes" id="UP000217784"/>
    </source>
</evidence>
<accession>A0A2A2HA43</accession>
<feature type="transmembrane region" description="Helical" evidence="7">
    <location>
        <begin position="122"/>
        <end position="140"/>
    </location>
</feature>
<dbReference type="Gene3D" id="1.20.1510.10">
    <property type="entry name" value="Cation efflux protein transmembrane domain"/>
    <property type="match status" value="1"/>
</dbReference>
<dbReference type="PANTHER" id="PTHR43840:SF15">
    <property type="entry name" value="MITOCHONDRIAL METAL TRANSPORTER 1-RELATED"/>
    <property type="match status" value="1"/>
</dbReference>
<evidence type="ECO:0000259" key="8">
    <source>
        <dbReference type="Pfam" id="PF01545"/>
    </source>
</evidence>
<evidence type="ECO:0000256" key="3">
    <source>
        <dbReference type="ARBA" id="ARBA00022448"/>
    </source>
</evidence>
<comment type="similarity">
    <text evidence="2">Belongs to the cation diffusion facilitator (CDF) transporter (TC 2.A.4) family.</text>
</comment>
<keyword evidence="3" id="KW-0813">Transport</keyword>
<evidence type="ECO:0000256" key="1">
    <source>
        <dbReference type="ARBA" id="ARBA00004141"/>
    </source>
</evidence>
<dbReference type="InterPro" id="IPR058533">
    <property type="entry name" value="Cation_efflux_TM"/>
</dbReference>
<feature type="transmembrane region" description="Helical" evidence="7">
    <location>
        <begin position="161"/>
        <end position="179"/>
    </location>
</feature>
<dbReference type="Gene3D" id="3.30.70.1350">
    <property type="entry name" value="Cation efflux protein, cytoplasmic domain"/>
    <property type="match status" value="1"/>
</dbReference>
<dbReference type="InterPro" id="IPR002524">
    <property type="entry name" value="Cation_efflux"/>
</dbReference>
<comment type="subcellular location">
    <subcellularLocation>
        <location evidence="1">Membrane</location>
        <topology evidence="1">Multi-pass membrane protein</topology>
    </subcellularLocation>
</comment>
<protein>
    <submittedName>
        <fullName evidence="10">Cation transporter</fullName>
    </submittedName>
</protein>
<dbReference type="FunFam" id="1.20.1510.10:FF:000006">
    <property type="entry name" value="Divalent cation efflux transporter"/>
    <property type="match status" value="1"/>
</dbReference>
<dbReference type="GO" id="GO:0006882">
    <property type="term" value="P:intracellular zinc ion homeostasis"/>
    <property type="evidence" value="ECO:0007669"/>
    <property type="project" value="TreeGrafter"/>
</dbReference>
<keyword evidence="4 7" id="KW-0812">Transmembrane</keyword>
<feature type="domain" description="Cation efflux protein cytoplasmic" evidence="9">
    <location>
        <begin position="218"/>
        <end position="290"/>
    </location>
</feature>
<feature type="domain" description="Cation efflux protein transmembrane" evidence="8">
    <location>
        <begin position="17"/>
        <end position="210"/>
    </location>
</feature>
<dbReference type="GO" id="GO:0015086">
    <property type="term" value="F:cadmium ion transmembrane transporter activity"/>
    <property type="evidence" value="ECO:0007669"/>
    <property type="project" value="TreeGrafter"/>
</dbReference>
<evidence type="ECO:0000259" key="9">
    <source>
        <dbReference type="Pfam" id="PF16916"/>
    </source>
</evidence>
<evidence type="ECO:0000256" key="2">
    <source>
        <dbReference type="ARBA" id="ARBA00008114"/>
    </source>
</evidence>
<keyword evidence="5 7" id="KW-1133">Transmembrane helix</keyword>
<dbReference type="InterPro" id="IPR027470">
    <property type="entry name" value="Cation_efflux_CTD"/>
</dbReference>
<keyword evidence="11" id="KW-1185">Reference proteome</keyword>
<feature type="transmembrane region" description="Helical" evidence="7">
    <location>
        <begin position="80"/>
        <end position="102"/>
    </location>
</feature>
<dbReference type="Pfam" id="PF01545">
    <property type="entry name" value="Cation_efflux"/>
    <property type="match status" value="1"/>
</dbReference>
<dbReference type="GO" id="GO:0015093">
    <property type="term" value="F:ferrous iron transmembrane transporter activity"/>
    <property type="evidence" value="ECO:0007669"/>
    <property type="project" value="TreeGrafter"/>
</dbReference>
<sequence>MVGIPLDKYYLTVRRVLIFILVLNIIVALAKVLYGWYSNSLSMLSDGFHSFFDGASNVVGIIGITLASKPADKDHKYGHWKIETFASIIIALFLFLVCFEVVQSAVTRFFNPSAPEITSISFFVMGITILINAGVSFYEYKKGREIDSKILIADSMHTRSDIYASTAVILGFFAIIAGYIWVDPLIALLIAVLIAKTGIGIIKESSEVLLDKSVIDEGVVEKIVKSVPDVIECHAIRTRGKKSQTYIDLHITVDPRYSIEEAHHIGNKVELKLKKSIPGVKEVLIHLEPETD</sequence>
<proteinExistence type="inferred from homology"/>
<dbReference type="Proteomes" id="UP000217784">
    <property type="component" value="Unassembled WGS sequence"/>
</dbReference>
<evidence type="ECO:0000256" key="5">
    <source>
        <dbReference type="ARBA" id="ARBA00022989"/>
    </source>
</evidence>
<feature type="transmembrane region" description="Helical" evidence="7">
    <location>
        <begin position="16"/>
        <end position="36"/>
    </location>
</feature>
<dbReference type="Pfam" id="PF16916">
    <property type="entry name" value="ZT_dimer"/>
    <property type="match status" value="1"/>
</dbReference>